<dbReference type="EMBL" id="JAODUO010000111">
    <property type="protein sequence ID" value="KAK2189241.1"/>
    <property type="molecule type" value="Genomic_DNA"/>
</dbReference>
<name>A0AAD9P6T9_RIDPI</name>
<evidence type="ECO:0000313" key="3">
    <source>
        <dbReference type="Proteomes" id="UP001209878"/>
    </source>
</evidence>
<evidence type="ECO:0000313" key="2">
    <source>
        <dbReference type="EMBL" id="KAK2189241.1"/>
    </source>
</evidence>
<protein>
    <submittedName>
        <fullName evidence="2">Uncharacterized protein</fullName>
    </submittedName>
</protein>
<sequence>MAVSKEKVDKISDRLYNKPPTTNIRAETPEQRFKAKSMSQKELDGFLKRHFWLEYHQLKQCCDDSACANPEDCCKKHSKNSRGMAGPVSPPKVCRRLPPQPSPLAKSMTKEEFNDFMRRHFWVEYHKLKECCDNDNCDHPESCCRQQKEGGDPPKAGLPSEPKVCSKPARRTTAIVAADKISRAPVSQSELDRIIQHFYETWTISSRPAEDSRRYVIEDKISKDPVDNQELTTITTRLYSTHTRSSNPEPRLARRVCTNTVGKTPRSEDEMQEIYERLTKTHTKSSAGGVDCKPAEPVKIPGYGQKMYPVIEGIETRFAGQEVPPSKVTEVIDRLMKTQTKASQARLDNPRILLYPERTLLMNEPERIKAYQETGSTAKQNILERREKWFN</sequence>
<keyword evidence="3" id="KW-1185">Reference proteome</keyword>
<feature type="compositionally biased region" description="Basic and acidic residues" evidence="1">
    <location>
        <begin position="27"/>
        <end position="37"/>
    </location>
</feature>
<feature type="region of interest" description="Disordered" evidence="1">
    <location>
        <begin position="143"/>
        <end position="166"/>
    </location>
</feature>
<reference evidence="2" key="1">
    <citation type="journal article" date="2023" name="Mol. Biol. Evol.">
        <title>Third-Generation Sequencing Reveals the Adaptive Role of the Epigenome in Three Deep-Sea Polychaetes.</title>
        <authorList>
            <person name="Perez M."/>
            <person name="Aroh O."/>
            <person name="Sun Y."/>
            <person name="Lan Y."/>
            <person name="Juniper S.K."/>
            <person name="Young C.R."/>
            <person name="Angers B."/>
            <person name="Qian P.Y."/>
        </authorList>
    </citation>
    <scope>NUCLEOTIDE SEQUENCE</scope>
    <source>
        <strain evidence="2">R07B-5</strain>
    </source>
</reference>
<proteinExistence type="predicted"/>
<feature type="compositionally biased region" description="Basic and acidic residues" evidence="1">
    <location>
        <begin position="1"/>
        <end position="16"/>
    </location>
</feature>
<feature type="region of interest" description="Disordered" evidence="1">
    <location>
        <begin position="79"/>
        <end position="106"/>
    </location>
</feature>
<dbReference type="AlphaFoldDB" id="A0AAD9P6T9"/>
<feature type="region of interest" description="Disordered" evidence="1">
    <location>
        <begin position="1"/>
        <end position="37"/>
    </location>
</feature>
<organism evidence="2 3">
    <name type="scientific">Ridgeia piscesae</name>
    <name type="common">Tubeworm</name>
    <dbReference type="NCBI Taxonomy" id="27915"/>
    <lineage>
        <taxon>Eukaryota</taxon>
        <taxon>Metazoa</taxon>
        <taxon>Spiralia</taxon>
        <taxon>Lophotrochozoa</taxon>
        <taxon>Annelida</taxon>
        <taxon>Polychaeta</taxon>
        <taxon>Sedentaria</taxon>
        <taxon>Canalipalpata</taxon>
        <taxon>Sabellida</taxon>
        <taxon>Siboglinidae</taxon>
        <taxon>Ridgeia</taxon>
    </lineage>
</organism>
<feature type="compositionally biased region" description="Basic and acidic residues" evidence="1">
    <location>
        <begin position="143"/>
        <end position="152"/>
    </location>
</feature>
<gene>
    <name evidence="2" type="ORF">NP493_112g01005</name>
</gene>
<dbReference type="Proteomes" id="UP001209878">
    <property type="component" value="Unassembled WGS sequence"/>
</dbReference>
<accession>A0AAD9P6T9</accession>
<comment type="caution">
    <text evidence="2">The sequence shown here is derived from an EMBL/GenBank/DDBJ whole genome shotgun (WGS) entry which is preliminary data.</text>
</comment>
<evidence type="ECO:0000256" key="1">
    <source>
        <dbReference type="SAM" id="MobiDB-lite"/>
    </source>
</evidence>